<evidence type="ECO:0000313" key="2">
    <source>
        <dbReference type="EMBL" id="EEF33256.1"/>
    </source>
</evidence>
<proteinExistence type="predicted"/>
<dbReference type="Proteomes" id="UP000008311">
    <property type="component" value="Unassembled WGS sequence"/>
</dbReference>
<dbReference type="KEGG" id="rcu:8269712"/>
<evidence type="ECO:0000313" key="3">
    <source>
        <dbReference type="Proteomes" id="UP000008311"/>
    </source>
</evidence>
<name>B9ST24_RICCO</name>
<dbReference type="eggNOG" id="ENOG502S892">
    <property type="taxonomic scope" value="Eukaryota"/>
</dbReference>
<feature type="region of interest" description="Disordered" evidence="1">
    <location>
        <begin position="119"/>
        <end position="138"/>
    </location>
</feature>
<dbReference type="InParanoid" id="B9ST24"/>
<dbReference type="OrthoDB" id="1649181at2759"/>
<keyword evidence="3" id="KW-1185">Reference proteome</keyword>
<reference evidence="3" key="1">
    <citation type="journal article" date="2010" name="Nat. Biotechnol.">
        <title>Draft genome sequence of the oilseed species Ricinus communis.</title>
        <authorList>
            <person name="Chan A.P."/>
            <person name="Crabtree J."/>
            <person name="Zhao Q."/>
            <person name="Lorenzi H."/>
            <person name="Orvis J."/>
            <person name="Puiu D."/>
            <person name="Melake-Berhan A."/>
            <person name="Jones K.M."/>
            <person name="Redman J."/>
            <person name="Chen G."/>
            <person name="Cahoon E.B."/>
            <person name="Gedil M."/>
            <person name="Stanke M."/>
            <person name="Haas B.J."/>
            <person name="Wortman J.R."/>
            <person name="Fraser-Liggett C.M."/>
            <person name="Ravel J."/>
            <person name="Rabinowicz P.D."/>
        </authorList>
    </citation>
    <scope>NUCLEOTIDE SEQUENCE [LARGE SCALE GENOMIC DNA]</scope>
    <source>
        <strain evidence="3">cv. Hale</strain>
    </source>
</reference>
<dbReference type="PANTHER" id="PTHR34956:SF7">
    <property type="match status" value="1"/>
</dbReference>
<dbReference type="AlphaFoldDB" id="B9ST24"/>
<protein>
    <submittedName>
        <fullName evidence="2">Uncharacterized protein</fullName>
    </submittedName>
</protein>
<dbReference type="FunCoup" id="B9ST24">
    <property type="interactions" value="654"/>
</dbReference>
<evidence type="ECO:0000256" key="1">
    <source>
        <dbReference type="SAM" id="MobiDB-lite"/>
    </source>
</evidence>
<gene>
    <name evidence="2" type="ORF">RCOM_0353700</name>
</gene>
<organism evidence="2 3">
    <name type="scientific">Ricinus communis</name>
    <name type="common">Castor bean</name>
    <dbReference type="NCBI Taxonomy" id="3988"/>
    <lineage>
        <taxon>Eukaryota</taxon>
        <taxon>Viridiplantae</taxon>
        <taxon>Streptophyta</taxon>
        <taxon>Embryophyta</taxon>
        <taxon>Tracheophyta</taxon>
        <taxon>Spermatophyta</taxon>
        <taxon>Magnoliopsida</taxon>
        <taxon>eudicotyledons</taxon>
        <taxon>Gunneridae</taxon>
        <taxon>Pentapetalae</taxon>
        <taxon>rosids</taxon>
        <taxon>fabids</taxon>
        <taxon>Malpighiales</taxon>
        <taxon>Euphorbiaceae</taxon>
        <taxon>Acalyphoideae</taxon>
        <taxon>Acalypheae</taxon>
        <taxon>Ricinus</taxon>
    </lineage>
</organism>
<accession>B9ST24</accession>
<dbReference type="PANTHER" id="PTHR34956">
    <property type="entry name" value="OS05G0397300 PROTEIN"/>
    <property type="match status" value="1"/>
</dbReference>
<dbReference type="EMBL" id="EQ974120">
    <property type="protein sequence ID" value="EEF33256.1"/>
    <property type="molecule type" value="Genomic_DNA"/>
</dbReference>
<dbReference type="OMA" id="ETRSFNP"/>
<sequence length="138" mass="16139">MDFKNHNLECEGIFRDGDIVDDDAFYVELRRQILLLTADDEDEDPQPTRLPISVVDSRRGPSRLTSFSSCVLQHGDYFHWWESENTDSPPTWLVNLWKRNSNGTGVFIPQLVKSRRRYRHAGKTGNENSRIYRAKKQL</sequence>